<feature type="region of interest" description="Disordered" evidence="12">
    <location>
        <begin position="147"/>
        <end position="167"/>
    </location>
</feature>
<dbReference type="InterPro" id="IPR014729">
    <property type="entry name" value="Rossmann-like_a/b/a_fold"/>
</dbReference>
<dbReference type="EMBL" id="LDUG01000019">
    <property type="protein sequence ID" value="KVW96800.1"/>
    <property type="molecule type" value="Genomic_DNA"/>
</dbReference>
<evidence type="ECO:0000256" key="12">
    <source>
        <dbReference type="SAM" id="MobiDB-lite"/>
    </source>
</evidence>
<gene>
    <name evidence="11" type="primary">nadD</name>
    <name evidence="14" type="ORF">ABW22_07615</name>
</gene>
<name>A0A106BQU0_THIDE</name>
<dbReference type="NCBIfam" id="TIGR00482">
    <property type="entry name" value="nicotinate (nicotinamide) nucleotide adenylyltransferase"/>
    <property type="match status" value="1"/>
</dbReference>
<dbReference type="Gene3D" id="3.40.50.620">
    <property type="entry name" value="HUPs"/>
    <property type="match status" value="1"/>
</dbReference>
<dbReference type="OrthoDB" id="5295945at2"/>
<proteinExistence type="inferred from homology"/>
<keyword evidence="15" id="KW-1185">Reference proteome</keyword>
<keyword evidence="8 11" id="KW-0067">ATP-binding</keyword>
<dbReference type="GO" id="GO:0004515">
    <property type="term" value="F:nicotinate-nucleotide adenylyltransferase activity"/>
    <property type="evidence" value="ECO:0007669"/>
    <property type="project" value="UniProtKB-UniRule"/>
</dbReference>
<comment type="similarity">
    <text evidence="3 11">Belongs to the NadD family.</text>
</comment>
<dbReference type="InterPro" id="IPR004821">
    <property type="entry name" value="Cyt_trans-like"/>
</dbReference>
<keyword evidence="7 11" id="KW-0547">Nucleotide-binding</keyword>
<dbReference type="SUPFAM" id="SSF52374">
    <property type="entry name" value="Nucleotidylyl transferase"/>
    <property type="match status" value="1"/>
</dbReference>
<evidence type="ECO:0000256" key="1">
    <source>
        <dbReference type="ARBA" id="ARBA00002324"/>
    </source>
</evidence>
<dbReference type="CDD" id="cd02165">
    <property type="entry name" value="NMNAT"/>
    <property type="match status" value="1"/>
</dbReference>
<dbReference type="RefSeq" id="WP_059754272.1">
    <property type="nucleotide sequence ID" value="NZ_LDUG01000019.1"/>
</dbReference>
<dbReference type="EC" id="2.7.7.18" evidence="11"/>
<dbReference type="GO" id="GO:0005524">
    <property type="term" value="F:ATP binding"/>
    <property type="evidence" value="ECO:0007669"/>
    <property type="project" value="UniProtKB-KW"/>
</dbReference>
<comment type="pathway">
    <text evidence="2 11">Cofactor biosynthesis; NAD(+) biosynthesis; deamido-NAD(+) from nicotinate D-ribonucleotide: step 1/1.</text>
</comment>
<dbReference type="STRING" id="1123392.GCA_000376425_02074"/>
<dbReference type="GO" id="GO:0009435">
    <property type="term" value="P:NAD+ biosynthetic process"/>
    <property type="evidence" value="ECO:0007669"/>
    <property type="project" value="UniProtKB-UniRule"/>
</dbReference>
<reference evidence="14 15" key="1">
    <citation type="journal article" date="2015" name="Appl. Environ. Microbiol.">
        <title>Aerobic and Anaerobic Thiosulfate Oxidation by a Cold-Adapted, Subglacial Chemoautotroph.</title>
        <authorList>
            <person name="Harrold Z.R."/>
            <person name="Skidmore M.L."/>
            <person name="Hamilton T.L."/>
            <person name="Desch L."/>
            <person name="Amada K."/>
            <person name="van Gelder W."/>
            <person name="Glover K."/>
            <person name="Roden E.E."/>
            <person name="Boyd E.S."/>
        </authorList>
    </citation>
    <scope>NUCLEOTIDE SEQUENCE [LARGE SCALE GENOMIC DNA]</scope>
    <source>
        <strain evidence="14 15">RG</strain>
    </source>
</reference>
<keyword evidence="4 11" id="KW-0662">Pyridine nucleotide biosynthesis</keyword>
<dbReference type="InterPro" id="IPR005248">
    <property type="entry name" value="NadD/NMNAT"/>
</dbReference>
<evidence type="ECO:0000256" key="9">
    <source>
        <dbReference type="ARBA" id="ARBA00023027"/>
    </source>
</evidence>
<feature type="compositionally biased region" description="Basic and acidic residues" evidence="12">
    <location>
        <begin position="148"/>
        <end position="158"/>
    </location>
</feature>
<evidence type="ECO:0000256" key="6">
    <source>
        <dbReference type="ARBA" id="ARBA00022695"/>
    </source>
</evidence>
<organism evidence="14 15">
    <name type="scientific">Thiobacillus denitrificans</name>
    <dbReference type="NCBI Taxonomy" id="36861"/>
    <lineage>
        <taxon>Bacteria</taxon>
        <taxon>Pseudomonadati</taxon>
        <taxon>Pseudomonadota</taxon>
        <taxon>Betaproteobacteria</taxon>
        <taxon>Nitrosomonadales</taxon>
        <taxon>Thiobacillaceae</taxon>
        <taxon>Thiobacillus</taxon>
    </lineage>
</organism>
<dbReference type="NCBIfam" id="TIGR00125">
    <property type="entry name" value="cyt_tran_rel"/>
    <property type="match status" value="1"/>
</dbReference>
<evidence type="ECO:0000256" key="10">
    <source>
        <dbReference type="ARBA" id="ARBA00048721"/>
    </source>
</evidence>
<evidence type="ECO:0000256" key="8">
    <source>
        <dbReference type="ARBA" id="ARBA00022840"/>
    </source>
</evidence>
<dbReference type="PANTHER" id="PTHR39321">
    <property type="entry name" value="NICOTINATE-NUCLEOTIDE ADENYLYLTRANSFERASE-RELATED"/>
    <property type="match status" value="1"/>
</dbReference>
<feature type="domain" description="Cytidyltransferase-like" evidence="13">
    <location>
        <begin position="6"/>
        <end position="185"/>
    </location>
</feature>
<keyword evidence="9 11" id="KW-0520">NAD</keyword>
<dbReference type="Pfam" id="PF01467">
    <property type="entry name" value="CTP_transf_like"/>
    <property type="match status" value="1"/>
</dbReference>
<evidence type="ECO:0000259" key="13">
    <source>
        <dbReference type="Pfam" id="PF01467"/>
    </source>
</evidence>
<dbReference type="UniPathway" id="UPA00253">
    <property type="reaction ID" value="UER00332"/>
</dbReference>
<comment type="caution">
    <text evidence="14">The sequence shown here is derived from an EMBL/GenBank/DDBJ whole genome shotgun (WGS) entry which is preliminary data.</text>
</comment>
<evidence type="ECO:0000256" key="5">
    <source>
        <dbReference type="ARBA" id="ARBA00022679"/>
    </source>
</evidence>
<protein>
    <recommendedName>
        <fullName evidence="11">Probable nicotinate-nucleotide adenylyltransferase</fullName>
        <ecNumber evidence="11">2.7.7.18</ecNumber>
    </recommendedName>
    <alternativeName>
        <fullName evidence="11">Deamido-NAD(+) diphosphorylase</fullName>
    </alternativeName>
    <alternativeName>
        <fullName evidence="11">Deamido-NAD(+) pyrophosphorylase</fullName>
    </alternativeName>
    <alternativeName>
        <fullName evidence="11">Nicotinate mononucleotide adenylyltransferase</fullName>
        <shortName evidence="11">NaMN adenylyltransferase</shortName>
    </alternativeName>
</protein>
<evidence type="ECO:0000256" key="3">
    <source>
        <dbReference type="ARBA" id="ARBA00009014"/>
    </source>
</evidence>
<evidence type="ECO:0000313" key="15">
    <source>
        <dbReference type="Proteomes" id="UP000064243"/>
    </source>
</evidence>
<evidence type="ECO:0000313" key="14">
    <source>
        <dbReference type="EMBL" id="KVW96800.1"/>
    </source>
</evidence>
<keyword evidence="6 11" id="KW-0548">Nucleotidyltransferase</keyword>
<sequence>MHAIGIFGGTFDPIHFGHLRLAEEMAEGLGLARVLFIPAGQPPHRGAPRTAATHRLEMVRRAIAGNPRFELDAREVESPRPSYTVDTLAALRAELGFEQPLWLLLGADAFLELPTWHEWRQLFELAHIAVAARPGAQLLQSEVMPESLKNEVSQRQRTDGPVSGPAGSVLLRQMTPLDISATAIRDTLARHGSARYLLPDAVLDYIHEHQLYLHT</sequence>
<dbReference type="NCBIfam" id="NF000840">
    <property type="entry name" value="PRK00071.1-3"/>
    <property type="match status" value="1"/>
</dbReference>
<evidence type="ECO:0000256" key="4">
    <source>
        <dbReference type="ARBA" id="ARBA00022642"/>
    </source>
</evidence>
<comment type="function">
    <text evidence="1 11">Catalyzes the reversible adenylation of nicotinate mononucleotide (NaMN) to nicotinic acid adenine dinucleotide (NaAD).</text>
</comment>
<dbReference type="HAMAP" id="MF_00244">
    <property type="entry name" value="NaMN_adenylyltr"/>
    <property type="match status" value="1"/>
</dbReference>
<evidence type="ECO:0000256" key="2">
    <source>
        <dbReference type="ARBA" id="ARBA00005019"/>
    </source>
</evidence>
<dbReference type="AlphaFoldDB" id="A0A106BQU0"/>
<dbReference type="PATRIC" id="fig|36861.3.peg.1000"/>
<keyword evidence="5 11" id="KW-0808">Transferase</keyword>
<accession>A0A106BQU0</accession>
<dbReference type="PANTHER" id="PTHR39321:SF3">
    <property type="entry name" value="PHOSPHOPANTETHEINE ADENYLYLTRANSFERASE"/>
    <property type="match status" value="1"/>
</dbReference>
<dbReference type="NCBIfam" id="NF000839">
    <property type="entry name" value="PRK00071.1-1"/>
    <property type="match status" value="1"/>
</dbReference>
<comment type="catalytic activity">
    <reaction evidence="10 11">
        <text>nicotinate beta-D-ribonucleotide + ATP + H(+) = deamido-NAD(+) + diphosphate</text>
        <dbReference type="Rhea" id="RHEA:22860"/>
        <dbReference type="ChEBI" id="CHEBI:15378"/>
        <dbReference type="ChEBI" id="CHEBI:30616"/>
        <dbReference type="ChEBI" id="CHEBI:33019"/>
        <dbReference type="ChEBI" id="CHEBI:57502"/>
        <dbReference type="ChEBI" id="CHEBI:58437"/>
        <dbReference type="EC" id="2.7.7.18"/>
    </reaction>
</comment>
<evidence type="ECO:0000256" key="7">
    <source>
        <dbReference type="ARBA" id="ARBA00022741"/>
    </source>
</evidence>
<dbReference type="Proteomes" id="UP000064243">
    <property type="component" value="Unassembled WGS sequence"/>
</dbReference>
<evidence type="ECO:0000256" key="11">
    <source>
        <dbReference type="HAMAP-Rule" id="MF_00244"/>
    </source>
</evidence>